<evidence type="ECO:0000313" key="3">
    <source>
        <dbReference type="Proteomes" id="UP001497392"/>
    </source>
</evidence>
<proteinExistence type="predicted"/>
<dbReference type="Pfam" id="PF13409">
    <property type="entry name" value="GST_N_2"/>
    <property type="match status" value="1"/>
</dbReference>
<dbReference type="Proteomes" id="UP001497392">
    <property type="component" value="Unassembled WGS sequence"/>
</dbReference>
<dbReference type="Gene3D" id="1.20.1050.10">
    <property type="match status" value="1"/>
</dbReference>
<sequence>MANDTVELVSSFISPWTLKVVWALAFHKIQYSNVSYTPIAGEGWLRRKTGKNNGLISVPVMFTPEGTLMDSFDIAQWADAHSQRDDGVKLFPAGQLEAIHKWNKASDDILDHWRALLFSRLQIDKEARRQMMPPILNSLGPITDWLSSRRIGALRAKYDSFSKASSATKAEKALQDLRAAVEANNGYVLGALSYADITMAVAANAIEPLGPPISKAPAPMRQPCKPEWRTQYADIVEYRDRIVKEHYPKNH</sequence>
<dbReference type="InterPro" id="IPR036249">
    <property type="entry name" value="Thioredoxin-like_sf"/>
</dbReference>
<keyword evidence="3" id="KW-1185">Reference proteome</keyword>
<reference evidence="2 3" key="1">
    <citation type="submission" date="2024-06" db="EMBL/GenBank/DDBJ databases">
        <authorList>
            <person name="Kraege A."/>
            <person name="Thomma B."/>
        </authorList>
    </citation>
    <scope>NUCLEOTIDE SEQUENCE [LARGE SCALE GENOMIC DNA]</scope>
</reference>
<evidence type="ECO:0000313" key="2">
    <source>
        <dbReference type="EMBL" id="CAL5224599.1"/>
    </source>
</evidence>
<gene>
    <name evidence="2" type="primary">g7310</name>
    <name evidence="2" type="ORF">VP750_LOCUS6258</name>
</gene>
<feature type="domain" description="GST N-terminal" evidence="1">
    <location>
        <begin position="14"/>
        <end position="80"/>
    </location>
</feature>
<organism evidence="2 3">
    <name type="scientific">Coccomyxa viridis</name>
    <dbReference type="NCBI Taxonomy" id="1274662"/>
    <lineage>
        <taxon>Eukaryota</taxon>
        <taxon>Viridiplantae</taxon>
        <taxon>Chlorophyta</taxon>
        <taxon>core chlorophytes</taxon>
        <taxon>Trebouxiophyceae</taxon>
        <taxon>Trebouxiophyceae incertae sedis</taxon>
        <taxon>Coccomyxaceae</taxon>
        <taxon>Coccomyxa</taxon>
    </lineage>
</organism>
<evidence type="ECO:0000259" key="1">
    <source>
        <dbReference type="Pfam" id="PF13409"/>
    </source>
</evidence>
<dbReference type="Gene3D" id="3.40.30.10">
    <property type="entry name" value="Glutaredoxin"/>
    <property type="match status" value="1"/>
</dbReference>
<dbReference type="SUPFAM" id="SSF52833">
    <property type="entry name" value="Thioredoxin-like"/>
    <property type="match status" value="1"/>
</dbReference>
<dbReference type="EMBL" id="CAXHTA020000011">
    <property type="protein sequence ID" value="CAL5224599.1"/>
    <property type="molecule type" value="Genomic_DNA"/>
</dbReference>
<name>A0ABP1G035_9CHLO</name>
<protein>
    <submittedName>
        <fullName evidence="2">G7310 protein</fullName>
    </submittedName>
</protein>
<comment type="caution">
    <text evidence="2">The sequence shown here is derived from an EMBL/GenBank/DDBJ whole genome shotgun (WGS) entry which is preliminary data.</text>
</comment>
<accession>A0ABP1G035</accession>
<dbReference type="InterPro" id="IPR004045">
    <property type="entry name" value="Glutathione_S-Trfase_N"/>
</dbReference>
<dbReference type="CDD" id="cd00570">
    <property type="entry name" value="GST_N_family"/>
    <property type="match status" value="1"/>
</dbReference>